<dbReference type="InterPro" id="IPR012902">
    <property type="entry name" value="N_methyl_site"/>
</dbReference>
<dbReference type="Proteomes" id="UP000256431">
    <property type="component" value="Unassembled WGS sequence"/>
</dbReference>
<dbReference type="EMBL" id="QRDH01000009">
    <property type="protein sequence ID" value="RDU39795.1"/>
    <property type="molecule type" value="Genomic_DNA"/>
</dbReference>
<evidence type="ECO:0000256" key="1">
    <source>
        <dbReference type="SAM" id="Phobius"/>
    </source>
</evidence>
<reference evidence="2 3" key="1">
    <citation type="submission" date="2018-08" db="EMBL/GenBank/DDBJ databases">
        <title>Genome sequence of Marinobacter flavimaris KCTC 12185.</title>
        <authorList>
            <person name="Chun J."/>
            <person name="Kim B.-Y."/>
            <person name="Choi S.-B."/>
            <person name="Kwak M.-J."/>
        </authorList>
    </citation>
    <scope>NUCLEOTIDE SEQUENCE [LARGE SCALE GENOMIC DNA]</scope>
    <source>
        <strain evidence="2 3">KCTC 12185</strain>
    </source>
</reference>
<proteinExistence type="predicted"/>
<feature type="transmembrane region" description="Helical" evidence="1">
    <location>
        <begin position="12"/>
        <end position="32"/>
    </location>
</feature>
<dbReference type="AlphaFoldDB" id="A0A3D8GZE2"/>
<keyword evidence="1" id="KW-1133">Transmembrane helix</keyword>
<evidence type="ECO:0000313" key="3">
    <source>
        <dbReference type="Proteomes" id="UP000256431"/>
    </source>
</evidence>
<keyword evidence="1" id="KW-0812">Transmembrane</keyword>
<dbReference type="Pfam" id="PF07963">
    <property type="entry name" value="N_methyl"/>
    <property type="match status" value="1"/>
</dbReference>
<gene>
    <name evidence="2" type="ORF">DXI23_16835</name>
</gene>
<protein>
    <submittedName>
        <fullName evidence="2">Prepilin-type N-terminal cleavage/methylation domain-containing protein</fullName>
    </submittedName>
</protein>
<comment type="caution">
    <text evidence="2">The sequence shown here is derived from an EMBL/GenBank/DDBJ whole genome shotgun (WGS) entry which is preliminary data.</text>
</comment>
<dbReference type="SUPFAM" id="SSF54523">
    <property type="entry name" value="Pili subunits"/>
    <property type="match status" value="1"/>
</dbReference>
<organism evidence="2 3">
    <name type="scientific">Marinobacter flavimaris</name>
    <dbReference type="NCBI Taxonomy" id="262076"/>
    <lineage>
        <taxon>Bacteria</taxon>
        <taxon>Pseudomonadati</taxon>
        <taxon>Pseudomonadota</taxon>
        <taxon>Gammaproteobacteria</taxon>
        <taxon>Pseudomonadales</taxon>
        <taxon>Marinobacteraceae</taxon>
        <taxon>Marinobacter</taxon>
    </lineage>
</organism>
<dbReference type="NCBIfam" id="TIGR02532">
    <property type="entry name" value="IV_pilin_GFxxxE"/>
    <property type="match status" value="1"/>
</dbReference>
<dbReference type="PROSITE" id="PS00409">
    <property type="entry name" value="PROKAR_NTER_METHYL"/>
    <property type="match status" value="1"/>
</dbReference>
<dbReference type="InterPro" id="IPR045584">
    <property type="entry name" value="Pilin-like"/>
</dbReference>
<dbReference type="PANTHER" id="PTHR30093:SF7">
    <property type="entry name" value="MSHA MAJOR PILIN SUBUNIT MSHA"/>
    <property type="match status" value="1"/>
</dbReference>
<dbReference type="PANTHER" id="PTHR30093">
    <property type="entry name" value="GENERAL SECRETION PATHWAY PROTEIN G"/>
    <property type="match status" value="1"/>
</dbReference>
<name>A0A3D8GZE2_9GAMM</name>
<keyword evidence="1" id="KW-0472">Membrane</keyword>
<accession>A0A3D8GZE2</accession>
<dbReference type="Gene3D" id="3.30.700.10">
    <property type="entry name" value="Glycoprotein, Type 4 Pilin"/>
    <property type="match status" value="1"/>
</dbReference>
<keyword evidence="3" id="KW-1185">Reference proteome</keyword>
<evidence type="ECO:0000313" key="2">
    <source>
        <dbReference type="EMBL" id="RDU39795.1"/>
    </source>
</evidence>
<sequence length="163" mass="16107">MTAIAARKEKGFTLIELVMVIVILGILAAFALPRFADLGGEARASTVQGAFGAIKSASAIAHSKALAVGNNPASVELEGLTVNMVNGYPQALDAGGDGILDAAQISTGADGDFNVDATNAGAAAGDAIIIQAKGAATAANCQVSYTAAAADDVPTITIDVSDC</sequence>